<feature type="chain" id="PRO_5012499415" description="CFEM domain-containing protein" evidence="6">
    <location>
        <begin position="24"/>
        <end position="236"/>
    </location>
</feature>
<proteinExistence type="predicted"/>
<evidence type="ECO:0000313" key="8">
    <source>
        <dbReference type="EMBL" id="OJT05160.1"/>
    </source>
</evidence>
<dbReference type="SMART" id="SM00747">
    <property type="entry name" value="CFEM"/>
    <property type="match status" value="1"/>
</dbReference>
<dbReference type="InterPro" id="IPR008427">
    <property type="entry name" value="Extracellular_membr_CFEM_dom"/>
</dbReference>
<comment type="subcellular location">
    <subcellularLocation>
        <location evidence="1">Secreted</location>
    </subcellularLocation>
</comment>
<keyword evidence="4" id="KW-1015">Disulfide bond</keyword>
<dbReference type="Pfam" id="PF05730">
    <property type="entry name" value="CFEM"/>
    <property type="match status" value="1"/>
</dbReference>
<evidence type="ECO:0000256" key="6">
    <source>
        <dbReference type="SAM" id="SignalP"/>
    </source>
</evidence>
<reference evidence="8 9" key="1">
    <citation type="submission" date="2016-10" db="EMBL/GenBank/DDBJ databases">
        <title>Genome sequence of the basidiomycete white-rot fungus Trametes pubescens.</title>
        <authorList>
            <person name="Makela M.R."/>
            <person name="Granchi Z."/>
            <person name="Peng M."/>
            <person name="De Vries R.P."/>
            <person name="Grigoriev I."/>
            <person name="Riley R."/>
            <person name="Hilden K."/>
        </authorList>
    </citation>
    <scope>NUCLEOTIDE SEQUENCE [LARGE SCALE GENOMIC DNA]</scope>
    <source>
        <strain evidence="8 9">FBCC735</strain>
    </source>
</reference>
<evidence type="ECO:0000256" key="1">
    <source>
        <dbReference type="ARBA" id="ARBA00004613"/>
    </source>
</evidence>
<organism evidence="8 9">
    <name type="scientific">Trametes pubescens</name>
    <name type="common">White-rot fungus</name>
    <dbReference type="NCBI Taxonomy" id="154538"/>
    <lineage>
        <taxon>Eukaryota</taxon>
        <taxon>Fungi</taxon>
        <taxon>Dikarya</taxon>
        <taxon>Basidiomycota</taxon>
        <taxon>Agaricomycotina</taxon>
        <taxon>Agaricomycetes</taxon>
        <taxon>Polyporales</taxon>
        <taxon>Polyporaceae</taxon>
        <taxon>Trametes</taxon>
    </lineage>
</organism>
<evidence type="ECO:0000313" key="9">
    <source>
        <dbReference type="Proteomes" id="UP000184267"/>
    </source>
</evidence>
<keyword evidence="9" id="KW-1185">Reference proteome</keyword>
<evidence type="ECO:0000256" key="4">
    <source>
        <dbReference type="ARBA" id="ARBA00023157"/>
    </source>
</evidence>
<dbReference type="EMBL" id="MNAD01001481">
    <property type="protein sequence ID" value="OJT05160.1"/>
    <property type="molecule type" value="Genomic_DNA"/>
</dbReference>
<gene>
    <name evidence="8" type="ORF">TRAPUB_4045</name>
</gene>
<comment type="caution">
    <text evidence="8">The sequence shown here is derived from an EMBL/GenBank/DDBJ whole genome shotgun (WGS) entry which is preliminary data.</text>
</comment>
<accession>A0A1M2VC09</accession>
<evidence type="ECO:0000256" key="5">
    <source>
        <dbReference type="SAM" id="MobiDB-lite"/>
    </source>
</evidence>
<evidence type="ECO:0000256" key="3">
    <source>
        <dbReference type="ARBA" id="ARBA00022729"/>
    </source>
</evidence>
<evidence type="ECO:0000259" key="7">
    <source>
        <dbReference type="PROSITE" id="PS52012"/>
    </source>
</evidence>
<name>A0A1M2VC09_TRAPU</name>
<dbReference type="PROSITE" id="PS52012">
    <property type="entry name" value="CFEM"/>
    <property type="match status" value="1"/>
</dbReference>
<sequence length="236" mass="22553">MFARFLTVLLLPLLLHLAPRVDAAASLTPPAESSTASVGLSLSFTPTSSGSGTASTTGSASASTSGNGTATSSAQFPSLSGLSSCASQCLALAISQDGCDSVVSVNCYCVNPSNFTSGLVACITAAQCSGDLASAESIAQQLCAQASPSTSLSFPTAPPSTTFSDPFTSSTPASGSASRNSSSAAPSSATSPSTSTSASATSSTSAGQGNSAGVLRAVGCTGLLGIAAALAGAILA</sequence>
<dbReference type="AlphaFoldDB" id="A0A1M2VC09"/>
<keyword evidence="2" id="KW-0964">Secreted</keyword>
<feature type="domain" description="CFEM" evidence="7">
    <location>
        <begin position="57"/>
        <end position="170"/>
    </location>
</feature>
<dbReference type="OMA" id="DVNCYCT"/>
<dbReference type="GO" id="GO:0005576">
    <property type="term" value="C:extracellular region"/>
    <property type="evidence" value="ECO:0007669"/>
    <property type="project" value="UniProtKB-SubCell"/>
</dbReference>
<feature type="region of interest" description="Disordered" evidence="5">
    <location>
        <begin position="48"/>
        <end position="67"/>
    </location>
</feature>
<dbReference type="Proteomes" id="UP000184267">
    <property type="component" value="Unassembled WGS sequence"/>
</dbReference>
<feature type="region of interest" description="Disordered" evidence="5">
    <location>
        <begin position="149"/>
        <end position="210"/>
    </location>
</feature>
<dbReference type="OrthoDB" id="3267106at2759"/>
<evidence type="ECO:0000256" key="2">
    <source>
        <dbReference type="ARBA" id="ARBA00022525"/>
    </source>
</evidence>
<keyword evidence="3 6" id="KW-0732">Signal</keyword>
<protein>
    <recommendedName>
        <fullName evidence="7">CFEM domain-containing protein</fullName>
    </recommendedName>
</protein>
<feature type="signal peptide" evidence="6">
    <location>
        <begin position="1"/>
        <end position="23"/>
    </location>
</feature>